<dbReference type="PANTHER" id="PTHR30485:SF2">
    <property type="entry name" value="BLL0597 PROTEIN"/>
    <property type="match status" value="1"/>
</dbReference>
<dbReference type="GO" id="GO:0009055">
    <property type="term" value="F:electron transfer activity"/>
    <property type="evidence" value="ECO:0007669"/>
    <property type="project" value="InterPro"/>
</dbReference>
<dbReference type="GO" id="GO:0020037">
    <property type="term" value="F:heme binding"/>
    <property type="evidence" value="ECO:0007669"/>
    <property type="project" value="TreeGrafter"/>
</dbReference>
<feature type="domain" description="Cytochrome b561 bacterial/Ni-hydrogenase" evidence="7">
    <location>
        <begin position="7"/>
        <end position="184"/>
    </location>
</feature>
<feature type="transmembrane region" description="Helical" evidence="6">
    <location>
        <begin position="12"/>
        <end position="30"/>
    </location>
</feature>
<dbReference type="SUPFAM" id="SSF81342">
    <property type="entry name" value="Transmembrane di-heme cytochromes"/>
    <property type="match status" value="1"/>
</dbReference>
<dbReference type="Gene3D" id="1.20.950.20">
    <property type="entry name" value="Transmembrane di-heme cytochromes, Chain C"/>
    <property type="match status" value="1"/>
</dbReference>
<dbReference type="GO" id="GO:0005886">
    <property type="term" value="C:plasma membrane"/>
    <property type="evidence" value="ECO:0007669"/>
    <property type="project" value="UniProtKB-SubCell"/>
</dbReference>
<dbReference type="InterPro" id="IPR051542">
    <property type="entry name" value="Hydrogenase_cytochrome"/>
</dbReference>
<dbReference type="PANTHER" id="PTHR30485">
    <property type="entry name" value="NI/FE-HYDROGENASE 1 B-TYPE CYTOCHROME SUBUNIT"/>
    <property type="match status" value="1"/>
</dbReference>
<name>A0A5M6IYQ2_9PROT</name>
<evidence type="ECO:0000256" key="6">
    <source>
        <dbReference type="SAM" id="Phobius"/>
    </source>
</evidence>
<keyword evidence="9" id="KW-1185">Reference proteome</keyword>
<keyword evidence="2" id="KW-1003">Cell membrane</keyword>
<comment type="caution">
    <text evidence="8">The sequence shown here is derived from an EMBL/GenBank/DDBJ whole genome shotgun (WGS) entry which is preliminary data.</text>
</comment>
<gene>
    <name evidence="8" type="ORF">F1189_09755</name>
</gene>
<keyword evidence="5 6" id="KW-0472">Membrane</keyword>
<evidence type="ECO:0000313" key="8">
    <source>
        <dbReference type="EMBL" id="KAA5612498.1"/>
    </source>
</evidence>
<keyword evidence="4 6" id="KW-1133">Transmembrane helix</keyword>
<sequence>MLLPMRVWDLPIRLFHWLIVLLVLLSYVSVQASWMGLHLISGYLVLALLIFRLVWGFVGSETARFRAFLTSPAKGLQHLAKFREQTPDTQIGHNAAGGWVVLVMLALLGIQVVSGLFNTEEYGADYAAAGPLVKYVGEGVTKVAGFIHGATFNLLLLVIILHVAAVLAYKVLKKHDLVRPMITGIKRLPAATRQPRMASPILAAAIFVVAGIAVWLLARV</sequence>
<evidence type="ECO:0000256" key="1">
    <source>
        <dbReference type="ARBA" id="ARBA00004651"/>
    </source>
</evidence>
<protein>
    <submittedName>
        <fullName evidence="8">Hydrogenase</fullName>
    </submittedName>
</protein>
<evidence type="ECO:0000256" key="4">
    <source>
        <dbReference type="ARBA" id="ARBA00022989"/>
    </source>
</evidence>
<evidence type="ECO:0000256" key="5">
    <source>
        <dbReference type="ARBA" id="ARBA00023136"/>
    </source>
</evidence>
<keyword evidence="3 6" id="KW-0812">Transmembrane</keyword>
<dbReference type="AlphaFoldDB" id="A0A5M6IYQ2"/>
<evidence type="ECO:0000259" key="7">
    <source>
        <dbReference type="Pfam" id="PF01292"/>
    </source>
</evidence>
<accession>A0A5M6IYQ2</accession>
<dbReference type="EMBL" id="VWPK01000012">
    <property type="protein sequence ID" value="KAA5612498.1"/>
    <property type="molecule type" value="Genomic_DNA"/>
</dbReference>
<feature type="transmembrane region" description="Helical" evidence="6">
    <location>
        <begin position="152"/>
        <end position="172"/>
    </location>
</feature>
<evidence type="ECO:0000256" key="3">
    <source>
        <dbReference type="ARBA" id="ARBA00022692"/>
    </source>
</evidence>
<dbReference type="GO" id="GO:0022904">
    <property type="term" value="P:respiratory electron transport chain"/>
    <property type="evidence" value="ECO:0007669"/>
    <property type="project" value="InterPro"/>
</dbReference>
<evidence type="ECO:0000313" key="9">
    <source>
        <dbReference type="Proteomes" id="UP000325255"/>
    </source>
</evidence>
<dbReference type="Pfam" id="PF01292">
    <property type="entry name" value="Ni_hydr_CYTB"/>
    <property type="match status" value="1"/>
</dbReference>
<feature type="transmembrane region" description="Helical" evidence="6">
    <location>
        <begin position="36"/>
        <end position="58"/>
    </location>
</feature>
<feature type="transmembrane region" description="Helical" evidence="6">
    <location>
        <begin position="197"/>
        <end position="218"/>
    </location>
</feature>
<comment type="subcellular location">
    <subcellularLocation>
        <location evidence="1">Cell membrane</location>
        <topology evidence="1">Multi-pass membrane protein</topology>
    </subcellularLocation>
</comment>
<dbReference type="InterPro" id="IPR011577">
    <property type="entry name" value="Cyt_b561_bac/Ni-Hgenase"/>
</dbReference>
<dbReference type="Proteomes" id="UP000325255">
    <property type="component" value="Unassembled WGS sequence"/>
</dbReference>
<dbReference type="OrthoDB" id="196472at2"/>
<dbReference type="InterPro" id="IPR016174">
    <property type="entry name" value="Di-haem_cyt_TM"/>
</dbReference>
<evidence type="ECO:0000256" key="2">
    <source>
        <dbReference type="ARBA" id="ARBA00022475"/>
    </source>
</evidence>
<organism evidence="8 9">
    <name type="scientific">Rhodovastum atsumiense</name>
    <dbReference type="NCBI Taxonomy" id="504468"/>
    <lineage>
        <taxon>Bacteria</taxon>
        <taxon>Pseudomonadati</taxon>
        <taxon>Pseudomonadota</taxon>
        <taxon>Alphaproteobacteria</taxon>
        <taxon>Acetobacterales</taxon>
        <taxon>Acetobacteraceae</taxon>
        <taxon>Rhodovastum</taxon>
    </lineage>
</organism>
<reference evidence="8 9" key="1">
    <citation type="submission" date="2019-09" db="EMBL/GenBank/DDBJ databases">
        <title>Genome sequence of Rhodovastum atsumiense, a diverse member of the Acetobacteraceae family of non-sulfur purple photosynthetic bacteria.</title>
        <authorList>
            <person name="Meyer T."/>
            <person name="Kyndt J."/>
        </authorList>
    </citation>
    <scope>NUCLEOTIDE SEQUENCE [LARGE SCALE GENOMIC DNA]</scope>
    <source>
        <strain evidence="8 9">DSM 21279</strain>
    </source>
</reference>
<feature type="transmembrane region" description="Helical" evidence="6">
    <location>
        <begin position="96"/>
        <end position="117"/>
    </location>
</feature>
<proteinExistence type="predicted"/>